<evidence type="ECO:0000313" key="1">
    <source>
        <dbReference type="EMBL" id="VAW71810.1"/>
    </source>
</evidence>
<dbReference type="AlphaFoldDB" id="A0A3B0Y4P0"/>
<proteinExistence type="predicted"/>
<protein>
    <recommendedName>
        <fullName evidence="2">DUF3549 domain-containing protein</fullName>
    </recommendedName>
</protein>
<dbReference type="InterPro" id="IPR021936">
    <property type="entry name" value="DUF3549"/>
</dbReference>
<dbReference type="Pfam" id="PF12069">
    <property type="entry name" value="DUF3549"/>
    <property type="match status" value="1"/>
</dbReference>
<gene>
    <name evidence="1" type="ORF">MNBD_GAMMA10-2398</name>
</gene>
<reference evidence="1" key="1">
    <citation type="submission" date="2018-06" db="EMBL/GenBank/DDBJ databases">
        <authorList>
            <person name="Zhirakovskaya E."/>
        </authorList>
    </citation>
    <scope>NUCLEOTIDE SEQUENCE</scope>
</reference>
<organism evidence="1">
    <name type="scientific">hydrothermal vent metagenome</name>
    <dbReference type="NCBI Taxonomy" id="652676"/>
    <lineage>
        <taxon>unclassified sequences</taxon>
        <taxon>metagenomes</taxon>
        <taxon>ecological metagenomes</taxon>
    </lineage>
</organism>
<sequence>MTDINGITDFLTQAGTQFNVFDMGRRIEEIPPASFLAFETGETPWPFALQQQAWLGIMVWTDEQDSPDQSNELVIWFLRFPLDATGKLTSGIREDFVQRLINNKGLPAQDEDNPYGFKPKQEHMACFHAKAAKLLGQPASSYYEHARDYFAGKPGFDQWAFVGFQGIADIVARLDEDNNTELLRKAIIEIPAQPFEALAQCLEHQEIDMQLSQPVISVLHTELDKAACDANFVSLCIRALSCSQNQDLLNEQIQAILNTEVSTHPEVLACISGRCWQTLHHEKTLALYLEALSRCSEGQSFFNLVIVDLINVPGMQQSIFKAVKSSTRSESLSRSIGELFKTFT</sequence>
<name>A0A3B0Y4P0_9ZZZZ</name>
<dbReference type="EMBL" id="UOFJ01000624">
    <property type="protein sequence ID" value="VAW71810.1"/>
    <property type="molecule type" value="Genomic_DNA"/>
</dbReference>
<evidence type="ECO:0008006" key="2">
    <source>
        <dbReference type="Google" id="ProtNLM"/>
    </source>
</evidence>
<accession>A0A3B0Y4P0</accession>